<dbReference type="Pfam" id="PF00082">
    <property type="entry name" value="Peptidase_S8"/>
    <property type="match status" value="1"/>
</dbReference>
<dbReference type="InterPro" id="IPR000209">
    <property type="entry name" value="Peptidase_S8/S53_dom"/>
</dbReference>
<dbReference type="SUPFAM" id="SSF52743">
    <property type="entry name" value="Subtilisin-like"/>
    <property type="match status" value="1"/>
</dbReference>
<dbReference type="RefSeq" id="WP_083841008.1">
    <property type="nucleotide sequence ID" value="NZ_JAAOYM010000003.1"/>
</dbReference>
<evidence type="ECO:0000313" key="8">
    <source>
        <dbReference type="EMBL" id="NIJ14803.1"/>
    </source>
</evidence>
<dbReference type="Proteomes" id="UP000545493">
    <property type="component" value="Unassembled WGS sequence"/>
</dbReference>
<dbReference type="GO" id="GO:0006508">
    <property type="term" value="P:proteolysis"/>
    <property type="evidence" value="ECO:0007669"/>
    <property type="project" value="UniProtKB-KW"/>
</dbReference>
<organism evidence="8 9">
    <name type="scientific">Saccharomonospora amisosensis</name>
    <dbReference type="NCBI Taxonomy" id="1128677"/>
    <lineage>
        <taxon>Bacteria</taxon>
        <taxon>Bacillati</taxon>
        <taxon>Actinomycetota</taxon>
        <taxon>Actinomycetes</taxon>
        <taxon>Pseudonocardiales</taxon>
        <taxon>Pseudonocardiaceae</taxon>
        <taxon>Saccharomonospora</taxon>
    </lineage>
</organism>
<feature type="active site" description="Charge relay system" evidence="5">
    <location>
        <position position="249"/>
    </location>
</feature>
<accession>A0A7X5UW57</accession>
<comment type="similarity">
    <text evidence="1 5">Belongs to the peptidase S8 family.</text>
</comment>
<dbReference type="PANTHER" id="PTHR43806:SF11">
    <property type="entry name" value="CEREVISIN-RELATED"/>
    <property type="match status" value="1"/>
</dbReference>
<dbReference type="CDD" id="cd04847">
    <property type="entry name" value="Peptidases_S8_Subtilisin_like_2"/>
    <property type="match status" value="1"/>
</dbReference>
<feature type="compositionally biased region" description="Basic and acidic residues" evidence="6">
    <location>
        <begin position="28"/>
        <end position="38"/>
    </location>
</feature>
<feature type="domain" description="Peptidase S8/S53" evidence="7">
    <location>
        <begin position="242"/>
        <end position="570"/>
    </location>
</feature>
<dbReference type="InterPro" id="IPR036852">
    <property type="entry name" value="Peptidase_S8/S53_dom_sf"/>
</dbReference>
<evidence type="ECO:0000256" key="2">
    <source>
        <dbReference type="ARBA" id="ARBA00022670"/>
    </source>
</evidence>
<sequence length="781" mass="85261">MSDHLLLPNPRPLPSRRAGGGGGGAPPRQRDQHADHLQRQLTATARAPRRLDAGVDPALVFKISATARPDENVFARQALQVLGETIDYTYFVLASDQGDALGHAIDVYRRTGDMRSFFALIDDIEPYGPEDRRGPGISELGDRFPGRVVIDIGIWVAGTRDEAVARVQTVENVLARTGDTILLRSVSARRTYLRAEVTAEGLANMLDTSVVEFVRTPPVPFLDFRDWWNAGATDVRRVEKPGAVVGVLDDAPATAHPLLDGIVLSVESLAPASYAWQQPGSHGTEVAGRVLYPHLAEELRDLRPLSSVGAVRAVRILEPDPHRPNNPPRFATYAVPHELIGTAIRHLHSQHGVKVINLSVGYDEPFNDAHLGALTETIDDLARELDIVLVVPTGNVGIDLHARTPSGHHILDDKPEYFFTPEHRLAEPGPAALALTVGSIAMSGAPAEMPNRFGWRTAAGAGEASAFSRSGPGLGTNSKRANKPDIVHFGGNIVLNDSGHPVLNDPGASVVTPSSRHTDGRLFAAVNGTSFAAPAVARVAADVAHAYPDASANLIRALVGSSATHPAPAEQLADTHRRLRVYGLGTPHADRAIDSDRNRVTMTFDGKMSIDTVQIHPLPIPELFRRGHQGGERTITVALAFDPPVRRQRREYLAGTMKVDIYRNIDPDELAEILIRQDPDDPRELINDLRRLKLEPGSSAFTNATLQVRSWKRKQTFVDDTDTFYVVATHKAQTWARGAPEYTHQRYALAVTLEDQHLVQADLRELLIQRVHNPARVRVRA</sequence>
<keyword evidence="3 5" id="KW-0378">Hydrolase</keyword>
<feature type="active site" description="Charge relay system" evidence="5">
    <location>
        <position position="530"/>
    </location>
</feature>
<evidence type="ECO:0000256" key="4">
    <source>
        <dbReference type="ARBA" id="ARBA00022825"/>
    </source>
</evidence>
<reference evidence="8 9" key="1">
    <citation type="submission" date="2020-03" db="EMBL/GenBank/DDBJ databases">
        <title>Sequencing the genomes of 1000 actinobacteria strains.</title>
        <authorList>
            <person name="Klenk H.-P."/>
        </authorList>
    </citation>
    <scope>NUCLEOTIDE SEQUENCE [LARGE SCALE GENOMIC DNA]</scope>
    <source>
        <strain evidence="8 9">DSM 45685</strain>
    </source>
</reference>
<feature type="active site" description="Charge relay system" evidence="5">
    <location>
        <position position="282"/>
    </location>
</feature>
<keyword evidence="9" id="KW-1185">Reference proteome</keyword>
<dbReference type="Gene3D" id="3.40.50.200">
    <property type="entry name" value="Peptidase S8/S53 domain"/>
    <property type="match status" value="1"/>
</dbReference>
<evidence type="ECO:0000256" key="1">
    <source>
        <dbReference type="ARBA" id="ARBA00011073"/>
    </source>
</evidence>
<dbReference type="InterPro" id="IPR015500">
    <property type="entry name" value="Peptidase_S8_subtilisin-rel"/>
</dbReference>
<evidence type="ECO:0000256" key="3">
    <source>
        <dbReference type="ARBA" id="ARBA00022801"/>
    </source>
</evidence>
<dbReference type="PANTHER" id="PTHR43806">
    <property type="entry name" value="PEPTIDASE S8"/>
    <property type="match status" value="1"/>
</dbReference>
<name>A0A7X5UW57_9PSEU</name>
<dbReference type="AlphaFoldDB" id="A0A7X5UW57"/>
<dbReference type="GO" id="GO:0004252">
    <property type="term" value="F:serine-type endopeptidase activity"/>
    <property type="evidence" value="ECO:0007669"/>
    <property type="project" value="UniProtKB-UniRule"/>
</dbReference>
<evidence type="ECO:0000256" key="5">
    <source>
        <dbReference type="PROSITE-ProRule" id="PRU01240"/>
    </source>
</evidence>
<evidence type="ECO:0000313" key="9">
    <source>
        <dbReference type="Proteomes" id="UP000545493"/>
    </source>
</evidence>
<evidence type="ECO:0000259" key="7">
    <source>
        <dbReference type="Pfam" id="PF00082"/>
    </source>
</evidence>
<proteinExistence type="inferred from homology"/>
<dbReference type="InterPro" id="IPR034074">
    <property type="entry name" value="Y4bN_pept_dom"/>
</dbReference>
<protein>
    <recommendedName>
        <fullName evidence="7">Peptidase S8/S53 domain-containing protein</fullName>
    </recommendedName>
</protein>
<feature type="region of interest" description="Disordered" evidence="6">
    <location>
        <begin position="1"/>
        <end position="38"/>
    </location>
</feature>
<dbReference type="PRINTS" id="PR00723">
    <property type="entry name" value="SUBTILISIN"/>
</dbReference>
<keyword evidence="2 5" id="KW-0645">Protease</keyword>
<comment type="caution">
    <text evidence="8">The sequence shown here is derived from an EMBL/GenBank/DDBJ whole genome shotgun (WGS) entry which is preliminary data.</text>
</comment>
<gene>
    <name evidence="8" type="ORF">FHU38_005211</name>
</gene>
<keyword evidence="4 5" id="KW-0720">Serine protease</keyword>
<dbReference type="InterPro" id="IPR050131">
    <property type="entry name" value="Peptidase_S8_subtilisin-like"/>
</dbReference>
<dbReference type="EMBL" id="JAAOYM010000003">
    <property type="protein sequence ID" value="NIJ14803.1"/>
    <property type="molecule type" value="Genomic_DNA"/>
</dbReference>
<dbReference type="PROSITE" id="PS51892">
    <property type="entry name" value="SUBTILASE"/>
    <property type="match status" value="1"/>
</dbReference>
<evidence type="ECO:0000256" key="6">
    <source>
        <dbReference type="SAM" id="MobiDB-lite"/>
    </source>
</evidence>